<dbReference type="InterPro" id="IPR006829">
    <property type="entry name" value="LXG_dom"/>
</dbReference>
<dbReference type="RefSeq" id="WP_185494816.1">
    <property type="nucleotide sequence ID" value="NZ_JAARUV010000002.1"/>
</dbReference>
<dbReference type="CDD" id="cd20740">
    <property type="entry name" value="PoNe_LXG_HINT-like"/>
    <property type="match status" value="1"/>
</dbReference>
<comment type="caution">
    <text evidence="4">The sequence shown here is derived from an EMBL/GenBank/DDBJ whole genome shotgun (WGS) entry which is preliminary data.</text>
</comment>
<feature type="coiled-coil region" evidence="2">
    <location>
        <begin position="94"/>
        <end position="121"/>
    </location>
</feature>
<accession>A0A7X0XQA6</accession>
<dbReference type="EMBL" id="JAARUV010000002">
    <property type="protein sequence ID" value="MBC1778684.1"/>
    <property type="molecule type" value="Genomic_DNA"/>
</dbReference>
<feature type="domain" description="LXG" evidence="3">
    <location>
        <begin position="1"/>
        <end position="229"/>
    </location>
</feature>
<comment type="similarity">
    <text evidence="1">In the N-terminal section; belongs to the LXG family.</text>
</comment>
<evidence type="ECO:0000256" key="2">
    <source>
        <dbReference type="SAM" id="Coils"/>
    </source>
</evidence>
<evidence type="ECO:0000259" key="3">
    <source>
        <dbReference type="PROSITE" id="PS51756"/>
    </source>
</evidence>
<protein>
    <recommendedName>
        <fullName evidence="3">LXG domain-containing protein</fullName>
    </recommendedName>
</protein>
<gene>
    <name evidence="4" type="ORF">HCA46_07545</name>
</gene>
<dbReference type="PROSITE" id="PS51756">
    <property type="entry name" value="LXG"/>
    <property type="match status" value="1"/>
</dbReference>
<keyword evidence="2" id="KW-0175">Coiled coil</keyword>
<evidence type="ECO:0000256" key="1">
    <source>
        <dbReference type="ARBA" id="ARBA00034117"/>
    </source>
</evidence>
<name>A0A7X0XQA6_9LIST</name>
<organism evidence="4 5">
    <name type="scientific">Listeria booriae</name>
    <dbReference type="NCBI Taxonomy" id="1552123"/>
    <lineage>
        <taxon>Bacteria</taxon>
        <taxon>Bacillati</taxon>
        <taxon>Bacillota</taxon>
        <taxon>Bacilli</taxon>
        <taxon>Bacillales</taxon>
        <taxon>Listeriaceae</taxon>
        <taxon>Listeria</taxon>
    </lineage>
</organism>
<reference evidence="4 5" key="1">
    <citation type="submission" date="2020-03" db="EMBL/GenBank/DDBJ databases">
        <title>Soil Listeria distribution.</title>
        <authorList>
            <person name="Liao J."/>
            <person name="Wiedmann M."/>
        </authorList>
    </citation>
    <scope>NUCLEOTIDE SEQUENCE [LARGE SCALE GENOMIC DNA]</scope>
    <source>
        <strain evidence="4 5">FSL L7-1017</strain>
    </source>
</reference>
<proteinExistence type="inferred from homology"/>
<dbReference type="AlphaFoldDB" id="A0A7X0XQA6"/>
<dbReference type="Pfam" id="PF04740">
    <property type="entry name" value="LXG"/>
    <property type="match status" value="1"/>
</dbReference>
<evidence type="ECO:0000313" key="4">
    <source>
        <dbReference type="EMBL" id="MBC1778684.1"/>
    </source>
</evidence>
<evidence type="ECO:0000313" key="5">
    <source>
        <dbReference type="Proteomes" id="UP000547643"/>
    </source>
</evidence>
<sequence length="508" mass="56998">MPRIDIGEVRYFVEHFLRESQQLKEALTNYRKAVAKIVADNEIKGEIADSAKDYYEMVHYPIVDTTKACMTDAEVILKKYTTDFHNQVDPSMNARIDSDELQELQGEIRKCQNRYEDLLVKMKSMAGGSSLGQQIGMQLGMQTAMGQLQHEMQIIERYLDFDMSHQNVMEDVLTKLYQVKQGLAEIQSSKAFNTVSHTFNTKALNMGWLKNLTPEKKDPYAKYEKTLQGSYWVLTKNGKTDAEAAEATIAYNKGINDGTIEIPRDENADFDAERIKGALDGYDPISGNNLTSMQSFSILAGIAAGAFTIRGRRSLIYSKKHLSKIESDLIIRESKAQKDFKETKLKPVIVPNGVNKAQYNVIRDVESGTVKLITTKRKGNYGEMKMDVHYESTTYSRISSDRATGLNDKIVKGIDGVYENASPPPKYVIAEAKYGTSRLGKTNSGKQMSQEWINSANRLDNAVGKKKADEIRFEALVNPANVEKSLIKVSKDGNVTELKLDSNANVIK</sequence>
<dbReference type="Proteomes" id="UP000547643">
    <property type="component" value="Unassembled WGS sequence"/>
</dbReference>